<evidence type="ECO:0000256" key="1">
    <source>
        <dbReference type="SAM" id="Phobius"/>
    </source>
</evidence>
<feature type="transmembrane region" description="Helical" evidence="1">
    <location>
        <begin position="248"/>
        <end position="268"/>
    </location>
</feature>
<gene>
    <name evidence="2" type="ORF">GNP95_10180</name>
</gene>
<evidence type="ECO:0000313" key="3">
    <source>
        <dbReference type="Proteomes" id="UP000447876"/>
    </source>
</evidence>
<keyword evidence="1" id="KW-0472">Membrane</keyword>
<organism evidence="2 3">
    <name type="scientific">Paenibacillus woosongensis</name>
    <dbReference type="NCBI Taxonomy" id="307580"/>
    <lineage>
        <taxon>Bacteria</taxon>
        <taxon>Bacillati</taxon>
        <taxon>Bacillota</taxon>
        <taxon>Bacilli</taxon>
        <taxon>Bacillales</taxon>
        <taxon>Paenibacillaceae</taxon>
        <taxon>Paenibacillus</taxon>
    </lineage>
</organism>
<dbReference type="Pfam" id="PF12679">
    <property type="entry name" value="ABC2_membrane_2"/>
    <property type="match status" value="1"/>
</dbReference>
<dbReference type="RefSeq" id="WP_155610700.1">
    <property type="nucleotide sequence ID" value="NZ_WNZW01000002.1"/>
</dbReference>
<feature type="transmembrane region" description="Helical" evidence="1">
    <location>
        <begin position="77"/>
        <end position="98"/>
    </location>
</feature>
<dbReference type="GO" id="GO:0140359">
    <property type="term" value="F:ABC-type transporter activity"/>
    <property type="evidence" value="ECO:0007669"/>
    <property type="project" value="InterPro"/>
</dbReference>
<name>A0A7X2Z0T5_9BACL</name>
<evidence type="ECO:0000313" key="2">
    <source>
        <dbReference type="EMBL" id="MUG45365.1"/>
    </source>
</evidence>
<dbReference type="GO" id="GO:0005886">
    <property type="term" value="C:plasma membrane"/>
    <property type="evidence" value="ECO:0007669"/>
    <property type="project" value="UniProtKB-SubCell"/>
</dbReference>
<dbReference type="AlphaFoldDB" id="A0A7X2Z0T5"/>
<dbReference type="OrthoDB" id="9795677at2"/>
<dbReference type="PANTHER" id="PTHR43471">
    <property type="entry name" value="ABC TRANSPORTER PERMEASE"/>
    <property type="match status" value="1"/>
</dbReference>
<keyword evidence="1" id="KW-0812">Transmembrane</keyword>
<feature type="transmembrane region" description="Helical" evidence="1">
    <location>
        <begin position="171"/>
        <end position="203"/>
    </location>
</feature>
<accession>A0A7X2Z0T5</accession>
<sequence>MNKEAADLKHSRPDLKGSLRRLANNVREWLRRQPLFRRSEGEGRGSVFERSKDGGGWRTSPFGVLVRKEISDHIRSWRFMLLLGIILLTCIASLYTAMNSIQEAIQSDSSASEFVILKLFTLSDGTLPSFISFIGFLGPLLGIGLGFDAVNSERNKGTLSRIMAQPLHRDALLNAKFVASLSVVSMMFLMLGFLIMALGTIILGIPPTLEEFLRMISFIFIIIFYIGFWLNLSILFSVRFRQPATSALSGISVWLFFSFFYDMILNIVSKGIAPNAGTATVEDIVSFQNQMLWLSRISPYTLFNEATTTLLMPSVRNLGPLTTEQVYGAIASPLPFGQSLLLVWPQVTGLIALTLICFALSYVLFLRQEIRGRS</sequence>
<comment type="caution">
    <text evidence="2">The sequence shown here is derived from an EMBL/GenBank/DDBJ whole genome shotgun (WGS) entry which is preliminary data.</text>
</comment>
<dbReference type="Proteomes" id="UP000447876">
    <property type="component" value="Unassembled WGS sequence"/>
</dbReference>
<proteinExistence type="predicted"/>
<dbReference type="PANTHER" id="PTHR43471:SF14">
    <property type="entry name" value="ABC-2 TYPE TRANSPORT SYSTEM PERMEASE PROTEIN"/>
    <property type="match status" value="1"/>
</dbReference>
<reference evidence="2 3" key="1">
    <citation type="submission" date="2019-11" db="EMBL/GenBank/DDBJ databases">
        <title>Draft genome sequences of five Paenibacillus species of dairy origin.</title>
        <authorList>
            <person name="Olajide A.M."/>
            <person name="Chen S."/>
            <person name="Lapointe G."/>
        </authorList>
    </citation>
    <scope>NUCLEOTIDE SEQUENCE [LARGE SCALE GENOMIC DNA]</scope>
    <source>
        <strain evidence="2 3">12CR55</strain>
    </source>
</reference>
<feature type="transmembrane region" description="Helical" evidence="1">
    <location>
        <begin position="215"/>
        <end position="236"/>
    </location>
</feature>
<protein>
    <submittedName>
        <fullName evidence="2">ABC transporter permease subunit</fullName>
    </submittedName>
</protein>
<feature type="transmembrane region" description="Helical" evidence="1">
    <location>
        <begin position="343"/>
        <end position="365"/>
    </location>
</feature>
<feature type="transmembrane region" description="Helical" evidence="1">
    <location>
        <begin position="130"/>
        <end position="150"/>
    </location>
</feature>
<keyword evidence="1" id="KW-1133">Transmembrane helix</keyword>
<dbReference type="EMBL" id="WNZW01000002">
    <property type="protein sequence ID" value="MUG45365.1"/>
    <property type="molecule type" value="Genomic_DNA"/>
</dbReference>